<sequence>MGNFPTVGSRAVLALLCHPKGPQGLGSSWCLQEEPKALPAGRLSPLRVWILSFAKAKGPAIHCPPPASRLHAHRPHLPEDKGLHCLQIPRLAPQPPPMVSLWLPEEGRTRFLLLVLTPL</sequence>
<keyword evidence="2" id="KW-1185">Reference proteome</keyword>
<organism evidence="1 2">
    <name type="scientific">Marmota monax</name>
    <name type="common">Woodchuck</name>
    <dbReference type="NCBI Taxonomy" id="9995"/>
    <lineage>
        <taxon>Eukaryota</taxon>
        <taxon>Metazoa</taxon>
        <taxon>Chordata</taxon>
        <taxon>Craniata</taxon>
        <taxon>Vertebrata</taxon>
        <taxon>Euteleostomi</taxon>
        <taxon>Mammalia</taxon>
        <taxon>Eutheria</taxon>
        <taxon>Euarchontoglires</taxon>
        <taxon>Glires</taxon>
        <taxon>Rodentia</taxon>
        <taxon>Sciuromorpha</taxon>
        <taxon>Sciuridae</taxon>
        <taxon>Xerinae</taxon>
        <taxon>Marmotini</taxon>
        <taxon>Marmota</taxon>
    </lineage>
</organism>
<evidence type="ECO:0000313" key="1">
    <source>
        <dbReference type="EMBL" id="VTJ55175.1"/>
    </source>
</evidence>
<comment type="caution">
    <text evidence="1">The sequence shown here is derived from an EMBL/GenBank/DDBJ whole genome shotgun (WGS) entry which is preliminary data.</text>
</comment>
<protein>
    <submittedName>
        <fullName evidence="1">Uncharacterized protein</fullName>
    </submittedName>
</protein>
<dbReference type="Proteomes" id="UP000335636">
    <property type="component" value="Unassembled WGS sequence"/>
</dbReference>
<accession>A0A5E4ADI1</accession>
<reference evidence="1" key="1">
    <citation type="submission" date="2019-04" db="EMBL/GenBank/DDBJ databases">
        <authorList>
            <person name="Alioto T."/>
            <person name="Alioto T."/>
        </authorList>
    </citation>
    <scope>NUCLEOTIDE SEQUENCE [LARGE SCALE GENOMIC DNA]</scope>
</reference>
<proteinExistence type="predicted"/>
<name>A0A5E4ADI1_MARMO</name>
<dbReference type="AlphaFoldDB" id="A0A5E4ADI1"/>
<dbReference type="EMBL" id="CABDUW010000047">
    <property type="protein sequence ID" value="VTJ55175.1"/>
    <property type="molecule type" value="Genomic_DNA"/>
</dbReference>
<evidence type="ECO:0000313" key="2">
    <source>
        <dbReference type="Proteomes" id="UP000335636"/>
    </source>
</evidence>
<gene>
    <name evidence="1" type="ORF">MONAX_5E014202</name>
</gene>